<evidence type="ECO:0000256" key="1">
    <source>
        <dbReference type="ARBA" id="ARBA00004123"/>
    </source>
</evidence>
<feature type="compositionally biased region" description="Polar residues" evidence="7">
    <location>
        <begin position="239"/>
        <end position="270"/>
    </location>
</feature>
<comment type="subcellular location">
    <subcellularLocation>
        <location evidence="1">Nucleus</location>
    </subcellularLocation>
</comment>
<dbReference type="InterPro" id="IPR051059">
    <property type="entry name" value="VerF-like"/>
</dbReference>
<comment type="caution">
    <text evidence="9">The sequence shown here is derived from an EMBL/GenBank/DDBJ whole genome shotgun (WGS) entry which is preliminary data.</text>
</comment>
<dbReference type="PANTHER" id="PTHR40626:SF8">
    <property type="entry name" value="C2H2 FINGER DOMAIN TRANSCRIPTION FACTOR (EUROFUNG)-RELATED"/>
    <property type="match status" value="1"/>
</dbReference>
<dbReference type="GO" id="GO:0000981">
    <property type="term" value="F:DNA-binding transcription factor activity, RNA polymerase II-specific"/>
    <property type="evidence" value="ECO:0007669"/>
    <property type="project" value="InterPro"/>
</dbReference>
<dbReference type="GO" id="GO:0008270">
    <property type="term" value="F:zinc ion binding"/>
    <property type="evidence" value="ECO:0007669"/>
    <property type="project" value="UniProtKB-KW"/>
</dbReference>
<keyword evidence="5" id="KW-0862">Zinc</keyword>
<gene>
    <name evidence="9" type="ORF">OHK93_008744</name>
</gene>
<sequence>MPATATATAAAPTPSPQSPKKAVPTPDKKSTFVRRDLLLRHDRTVHAKDGGVPLVSEVKRRTNAKAPTTKATTTKATPPKPNVGVDGVDTATLEQIEASSDGMVDLETAAMLMTDLQHKATAQMASQEDHHHLDDHAMPYSPEHTNMFGDASNPFGISNTVPLPQMPWDTYMSNSVNKPKASSVASSSLSGSQDTQLSQLSFDSTSTLHPHQNQHPQQQQQPPPPPHQHQLAPMMERFPSNNNDTLAPALQNLNGNNHMPSISGPATPNGLSPFPFMTGPVSPVDYRRSPGPSQPISTPKIPQLQSEDDFHAMQENMRTYDKEGATYPSFQAHTHAEINAFLEGYFKLFHHHLPFLHPESFNPRDASPPLLCAVLSIGALYTFQSDKAFGFHVGSKILTNMFLSETEEFSSRKCPLWPMQSTLLNMVFASWSGDAKGLEWTCSIKSLVSNMVAGNRYELNLRTEARERRPPSHAEWIEDEGCRRTYYAVYIFFGMLTLTYNHTPAISFNEFDSLELPASESLWHLEVPDEEAWREHLAASPSITVREAYDNLYQGEMVRYSAFATRLMINALFLEVWYQKRNFGALQDVVTEYKLRLAMDTWEKSLDICEPETIVVQLSAPHKGHPLIFNAMAVYRNTRARFEVDLKSVQEALRYHDSYEVAGAMSNARDKVKRSQEMIKVIEECFSCIEIVALQGMKWVGRTCATNWSIEHPLCGFDLMLILSLWLYRLEHDEEPATEEELAMYNKIRNLFDDEGMDVHGTKLSSIVAKAWGSMLNEVVVWG</sequence>
<keyword evidence="3" id="KW-0677">Repeat</keyword>
<keyword evidence="2" id="KW-0479">Metal-binding</keyword>
<dbReference type="PANTHER" id="PTHR40626">
    <property type="entry name" value="MIP31509P"/>
    <property type="match status" value="1"/>
</dbReference>
<dbReference type="InterPro" id="IPR007219">
    <property type="entry name" value="XnlR_reg_dom"/>
</dbReference>
<evidence type="ECO:0000256" key="4">
    <source>
        <dbReference type="ARBA" id="ARBA00022771"/>
    </source>
</evidence>
<evidence type="ECO:0000256" key="7">
    <source>
        <dbReference type="SAM" id="MobiDB-lite"/>
    </source>
</evidence>
<evidence type="ECO:0000313" key="10">
    <source>
        <dbReference type="Proteomes" id="UP001161017"/>
    </source>
</evidence>
<feature type="compositionally biased region" description="Low complexity" evidence="7">
    <location>
        <begin position="1"/>
        <end position="12"/>
    </location>
</feature>
<evidence type="ECO:0000313" key="9">
    <source>
        <dbReference type="EMBL" id="MDI1489465.1"/>
    </source>
</evidence>
<keyword evidence="10" id="KW-1185">Reference proteome</keyword>
<protein>
    <recommendedName>
        <fullName evidence="8">Xylanolytic transcriptional activator regulatory domain-containing protein</fullName>
    </recommendedName>
</protein>
<feature type="compositionally biased region" description="Polar residues" evidence="7">
    <location>
        <begin position="193"/>
        <end position="208"/>
    </location>
</feature>
<keyword evidence="4" id="KW-0863">Zinc-finger</keyword>
<dbReference type="GO" id="GO:0006351">
    <property type="term" value="P:DNA-templated transcription"/>
    <property type="evidence" value="ECO:0007669"/>
    <property type="project" value="InterPro"/>
</dbReference>
<proteinExistence type="predicted"/>
<evidence type="ECO:0000259" key="8">
    <source>
        <dbReference type="Pfam" id="PF04082"/>
    </source>
</evidence>
<dbReference type="AlphaFoldDB" id="A0AA43TWW8"/>
<dbReference type="GO" id="GO:0005634">
    <property type="term" value="C:nucleus"/>
    <property type="evidence" value="ECO:0007669"/>
    <property type="project" value="UniProtKB-SubCell"/>
</dbReference>
<dbReference type="CDD" id="cd12148">
    <property type="entry name" value="fungal_TF_MHR"/>
    <property type="match status" value="1"/>
</dbReference>
<evidence type="ECO:0000256" key="3">
    <source>
        <dbReference type="ARBA" id="ARBA00022737"/>
    </source>
</evidence>
<dbReference type="GO" id="GO:0000785">
    <property type="term" value="C:chromatin"/>
    <property type="evidence" value="ECO:0007669"/>
    <property type="project" value="TreeGrafter"/>
</dbReference>
<dbReference type="Proteomes" id="UP001161017">
    <property type="component" value="Unassembled WGS sequence"/>
</dbReference>
<dbReference type="EMBL" id="JAPUFD010000009">
    <property type="protein sequence ID" value="MDI1489465.1"/>
    <property type="molecule type" value="Genomic_DNA"/>
</dbReference>
<feature type="region of interest" description="Disordered" evidence="7">
    <location>
        <begin position="61"/>
        <end position="85"/>
    </location>
</feature>
<feature type="compositionally biased region" description="Low complexity" evidence="7">
    <location>
        <begin position="64"/>
        <end position="77"/>
    </location>
</feature>
<keyword evidence="6" id="KW-0539">Nucleus</keyword>
<reference evidence="9" key="1">
    <citation type="journal article" date="2023" name="Genome Biol. Evol.">
        <title>First Whole Genome Sequence and Flow Cytometry Genome Size Data for the Lichen-Forming Fungus Ramalina farinacea (Ascomycota).</title>
        <authorList>
            <person name="Llewellyn T."/>
            <person name="Mian S."/>
            <person name="Hill R."/>
            <person name="Leitch I.J."/>
            <person name="Gaya E."/>
        </authorList>
    </citation>
    <scope>NUCLEOTIDE SEQUENCE</scope>
    <source>
        <strain evidence="9">LIQ254RAFAR</strain>
    </source>
</reference>
<dbReference type="GO" id="GO:0000978">
    <property type="term" value="F:RNA polymerase II cis-regulatory region sequence-specific DNA binding"/>
    <property type="evidence" value="ECO:0007669"/>
    <property type="project" value="InterPro"/>
</dbReference>
<evidence type="ECO:0000256" key="6">
    <source>
        <dbReference type="ARBA" id="ARBA00023242"/>
    </source>
</evidence>
<feature type="region of interest" description="Disordered" evidence="7">
    <location>
        <begin position="177"/>
        <end position="270"/>
    </location>
</feature>
<organism evidence="9 10">
    <name type="scientific">Ramalina farinacea</name>
    <dbReference type="NCBI Taxonomy" id="258253"/>
    <lineage>
        <taxon>Eukaryota</taxon>
        <taxon>Fungi</taxon>
        <taxon>Dikarya</taxon>
        <taxon>Ascomycota</taxon>
        <taxon>Pezizomycotina</taxon>
        <taxon>Lecanoromycetes</taxon>
        <taxon>OSLEUM clade</taxon>
        <taxon>Lecanoromycetidae</taxon>
        <taxon>Lecanorales</taxon>
        <taxon>Lecanorineae</taxon>
        <taxon>Ramalinaceae</taxon>
        <taxon>Ramalina</taxon>
    </lineage>
</organism>
<name>A0AA43TWW8_9LECA</name>
<feature type="compositionally biased region" description="Low complexity" evidence="7">
    <location>
        <begin position="177"/>
        <end position="192"/>
    </location>
</feature>
<feature type="domain" description="Xylanolytic transcriptional activator regulatory" evidence="8">
    <location>
        <begin position="344"/>
        <end position="535"/>
    </location>
</feature>
<accession>A0AA43TWW8</accession>
<feature type="compositionally biased region" description="Low complexity" evidence="7">
    <location>
        <begin position="209"/>
        <end position="220"/>
    </location>
</feature>
<evidence type="ECO:0000256" key="2">
    <source>
        <dbReference type="ARBA" id="ARBA00022723"/>
    </source>
</evidence>
<feature type="region of interest" description="Disordered" evidence="7">
    <location>
        <begin position="1"/>
        <end position="30"/>
    </location>
</feature>
<dbReference type="Pfam" id="PF04082">
    <property type="entry name" value="Fungal_trans"/>
    <property type="match status" value="1"/>
</dbReference>
<evidence type="ECO:0000256" key="5">
    <source>
        <dbReference type="ARBA" id="ARBA00022833"/>
    </source>
</evidence>